<evidence type="ECO:0000256" key="2">
    <source>
        <dbReference type="ARBA" id="ARBA00005190"/>
    </source>
</evidence>
<keyword evidence="7" id="KW-0547">Nucleotide-binding</keyword>
<dbReference type="PIRSF" id="PIRSF000538">
    <property type="entry name" value="GlpK"/>
    <property type="match status" value="1"/>
</dbReference>
<keyword evidence="8" id="KW-0418">Kinase</keyword>
<dbReference type="InterPro" id="IPR018485">
    <property type="entry name" value="FGGY_C"/>
</dbReference>
<protein>
    <recommendedName>
        <fullName evidence="13">Glycerol kinase 5</fullName>
        <ecNumber evidence="4">2.7.1.30</ecNumber>
    </recommendedName>
    <alternativeName>
        <fullName evidence="11">ATP:glycerol 3-phosphotransferase 5</fullName>
    </alternativeName>
</protein>
<comment type="pathway">
    <text evidence="2">Polyol metabolism; glycerol degradation via glycerol kinase pathway; sn-glycerol 3-phosphate from glycerol: step 1/1.</text>
</comment>
<evidence type="ECO:0000259" key="15">
    <source>
        <dbReference type="Pfam" id="PF02782"/>
    </source>
</evidence>
<evidence type="ECO:0000256" key="7">
    <source>
        <dbReference type="ARBA" id="ARBA00022741"/>
    </source>
</evidence>
<dbReference type="InterPro" id="IPR018484">
    <property type="entry name" value="FGGY_N"/>
</dbReference>
<evidence type="ECO:0000256" key="4">
    <source>
        <dbReference type="ARBA" id="ARBA00012099"/>
    </source>
</evidence>
<dbReference type="GO" id="GO:0004370">
    <property type="term" value="F:glycerol kinase activity"/>
    <property type="evidence" value="ECO:0007669"/>
    <property type="project" value="UniProtKB-EC"/>
</dbReference>
<dbReference type="GO" id="GO:0005739">
    <property type="term" value="C:mitochondrion"/>
    <property type="evidence" value="ECO:0007669"/>
    <property type="project" value="TreeGrafter"/>
</dbReference>
<keyword evidence="17" id="KW-1185">Reference proteome</keyword>
<reference evidence="16 17" key="1">
    <citation type="submission" date="2020-08" db="EMBL/GenBank/DDBJ databases">
        <title>Aphidius gifuensis genome sequencing and assembly.</title>
        <authorList>
            <person name="Du Z."/>
        </authorList>
    </citation>
    <scope>NUCLEOTIDE SEQUENCE [LARGE SCALE GENOMIC DNA]</scope>
    <source>
        <strain evidence="16">YNYX2018</strain>
        <tissue evidence="16">Adults</tissue>
    </source>
</reference>
<evidence type="ECO:0000259" key="14">
    <source>
        <dbReference type="Pfam" id="PF00370"/>
    </source>
</evidence>
<name>A0A835CUX5_APHGI</name>
<dbReference type="AlphaFoldDB" id="A0A835CUX5"/>
<keyword evidence="6" id="KW-0808">Transferase</keyword>
<dbReference type="GO" id="GO:0006071">
    <property type="term" value="P:glycerol metabolic process"/>
    <property type="evidence" value="ECO:0007669"/>
    <property type="project" value="UniProtKB-KW"/>
</dbReference>
<keyword evidence="5" id="KW-0963">Cytoplasm</keyword>
<keyword evidence="9" id="KW-0319">Glycerol metabolism</keyword>
<evidence type="ECO:0000256" key="10">
    <source>
        <dbReference type="ARBA" id="ARBA00022840"/>
    </source>
</evidence>
<evidence type="ECO:0000313" key="17">
    <source>
        <dbReference type="Proteomes" id="UP000639338"/>
    </source>
</evidence>
<dbReference type="FunFam" id="3.30.420.40:FF:000104">
    <property type="entry name" value="putative glycerol kinase 5"/>
    <property type="match status" value="1"/>
</dbReference>
<dbReference type="InterPro" id="IPR000577">
    <property type="entry name" value="Carb_kinase_FGGY"/>
</dbReference>
<evidence type="ECO:0000256" key="11">
    <source>
        <dbReference type="ARBA" id="ARBA00033026"/>
    </source>
</evidence>
<dbReference type="OrthoDB" id="6278781at2759"/>
<evidence type="ECO:0000313" key="16">
    <source>
        <dbReference type="EMBL" id="KAF7997454.1"/>
    </source>
</evidence>
<dbReference type="EMBL" id="JACMRX010000001">
    <property type="protein sequence ID" value="KAF7997454.1"/>
    <property type="molecule type" value="Genomic_DNA"/>
</dbReference>
<dbReference type="PANTHER" id="PTHR10196:SF68">
    <property type="entry name" value="GLYCEROL KINASE 5-RELATED"/>
    <property type="match status" value="1"/>
</dbReference>
<dbReference type="Pfam" id="PF00370">
    <property type="entry name" value="FGGY_N"/>
    <property type="match status" value="1"/>
</dbReference>
<dbReference type="CDD" id="cd07793">
    <property type="entry name" value="ASKHA_NBD_FGGY_GK5-like"/>
    <property type="match status" value="1"/>
</dbReference>
<feature type="domain" description="Carbohydrate kinase FGGY N-terminal" evidence="14">
    <location>
        <begin position="3"/>
        <end position="263"/>
    </location>
</feature>
<dbReference type="InterPro" id="IPR037444">
    <property type="entry name" value="GK5"/>
</dbReference>
<evidence type="ECO:0000256" key="1">
    <source>
        <dbReference type="ARBA" id="ARBA00004496"/>
    </source>
</evidence>
<evidence type="ECO:0000256" key="8">
    <source>
        <dbReference type="ARBA" id="ARBA00022777"/>
    </source>
</evidence>
<comment type="function">
    <text evidence="12">Skin-specific kinase that plays a key role in glycerol metabolism, catalyzing its phosphorylation to produce sn-glycerol 3-phosphate. Involved in skin-specific regulation of sterol regulatory element-binding protein (SREBP) processing and lipid biosynthesis.</text>
</comment>
<dbReference type="FunFam" id="3.30.420.40:FF:000102">
    <property type="entry name" value="Putative glycerol kinase 5"/>
    <property type="match status" value="1"/>
</dbReference>
<keyword evidence="10" id="KW-0067">ATP-binding</keyword>
<dbReference type="GO" id="GO:0006641">
    <property type="term" value="P:triglyceride metabolic process"/>
    <property type="evidence" value="ECO:0007669"/>
    <property type="project" value="TreeGrafter"/>
</dbReference>
<accession>A0A835CUX5</accession>
<comment type="caution">
    <text evidence="16">The sequence shown here is derived from an EMBL/GenBank/DDBJ whole genome shotgun (WGS) entry which is preliminary data.</text>
</comment>
<dbReference type="EC" id="2.7.1.30" evidence="4"/>
<evidence type="ECO:0000256" key="9">
    <source>
        <dbReference type="ARBA" id="ARBA00022798"/>
    </source>
</evidence>
<evidence type="ECO:0000256" key="12">
    <source>
        <dbReference type="ARBA" id="ARBA00045165"/>
    </source>
</evidence>
<dbReference type="Gene3D" id="3.30.420.40">
    <property type="match status" value="2"/>
</dbReference>
<organism evidence="16 17">
    <name type="scientific">Aphidius gifuensis</name>
    <name type="common">Parasitoid wasp</name>
    <dbReference type="NCBI Taxonomy" id="684658"/>
    <lineage>
        <taxon>Eukaryota</taxon>
        <taxon>Metazoa</taxon>
        <taxon>Ecdysozoa</taxon>
        <taxon>Arthropoda</taxon>
        <taxon>Hexapoda</taxon>
        <taxon>Insecta</taxon>
        <taxon>Pterygota</taxon>
        <taxon>Neoptera</taxon>
        <taxon>Endopterygota</taxon>
        <taxon>Hymenoptera</taxon>
        <taxon>Apocrita</taxon>
        <taxon>Ichneumonoidea</taxon>
        <taxon>Braconidae</taxon>
        <taxon>Aphidiinae</taxon>
        <taxon>Aphidius</taxon>
    </lineage>
</organism>
<dbReference type="Proteomes" id="UP000639338">
    <property type="component" value="Unassembled WGS sequence"/>
</dbReference>
<feature type="domain" description="Carbohydrate kinase FGGY C-terminal" evidence="15">
    <location>
        <begin position="273"/>
        <end position="458"/>
    </location>
</feature>
<gene>
    <name evidence="16" type="ORF">HCN44_006025</name>
</gene>
<dbReference type="PANTHER" id="PTHR10196">
    <property type="entry name" value="SUGAR KINASE"/>
    <property type="match status" value="1"/>
</dbReference>
<dbReference type="InterPro" id="IPR043129">
    <property type="entry name" value="ATPase_NBD"/>
</dbReference>
<dbReference type="Pfam" id="PF02782">
    <property type="entry name" value="FGGY_C"/>
    <property type="match status" value="1"/>
</dbReference>
<evidence type="ECO:0000256" key="3">
    <source>
        <dbReference type="ARBA" id="ARBA00009156"/>
    </source>
</evidence>
<evidence type="ECO:0000256" key="13">
    <source>
        <dbReference type="ARBA" id="ARBA00047192"/>
    </source>
</evidence>
<sequence length="508" mass="56727">MKYIVALDVGTTTVKCHVLNDKAVSVGSAVKKVELLYPKPGYVEIDQDDLWDSIVTVLKEAVNASNIDVKSIACLGISTQRNSCLSWNIETGKYYHKIITWKDLRADSMVKKWNSSLVLKSLRTLSYFLYTISRRKKFLAGSMFKLMNSQMTLRFNWALQNIPGLKEDGLNGKAVFGGIDCWILYKLTGKHITDYSCASASGLFDPFSMSWAPWAINLFKIPWMMMPKVVDTAGDFGCTPEDIFGISVPIMCSMADQSASLFGSGCFQRGDLKVTLGTGTFLDVNTGKEAHASISGLYPLVGWKIDSELVYMAEGLSNDTGTLVEWAKALEMINDPSEMSLLSNSVKNSDGVYFVPAFSGLQAPINDHTAATGFLGVKPTTRKAHMIRSISESIVFRILLLYNALQKETRQKYFSIRVDGGVSKDDFVLQLLADLTGLPVERPSNTEMSIFGVAFLSGLQCGIWKNRDELINLRNVDTVFKPNKNRMLEYQSTINQWNRAVDRFQNWY</sequence>
<proteinExistence type="inferred from homology"/>
<comment type="subcellular location">
    <subcellularLocation>
        <location evidence="1">Cytoplasm</location>
    </subcellularLocation>
</comment>
<dbReference type="GO" id="GO:0046167">
    <property type="term" value="P:glycerol-3-phosphate biosynthetic process"/>
    <property type="evidence" value="ECO:0007669"/>
    <property type="project" value="TreeGrafter"/>
</dbReference>
<evidence type="ECO:0000256" key="5">
    <source>
        <dbReference type="ARBA" id="ARBA00022490"/>
    </source>
</evidence>
<evidence type="ECO:0000256" key="6">
    <source>
        <dbReference type="ARBA" id="ARBA00022679"/>
    </source>
</evidence>
<comment type="similarity">
    <text evidence="3">Belongs to the FGGY kinase family.</text>
</comment>
<dbReference type="SUPFAM" id="SSF53067">
    <property type="entry name" value="Actin-like ATPase domain"/>
    <property type="match status" value="2"/>
</dbReference>
<dbReference type="GO" id="GO:0005524">
    <property type="term" value="F:ATP binding"/>
    <property type="evidence" value="ECO:0007669"/>
    <property type="project" value="UniProtKB-KW"/>
</dbReference>